<evidence type="ECO:0000313" key="9">
    <source>
        <dbReference type="Proteomes" id="UP000695022"/>
    </source>
</evidence>
<feature type="transmembrane region" description="Helical" evidence="8">
    <location>
        <begin position="78"/>
        <end position="103"/>
    </location>
</feature>
<sequence length="172" mass="19158">MNNPAFHQEQNDGSPQQVCARVKPLAMDDDNDDDENKERGNWSGNLDFFLSCLGYAVGLGSVWRFPYLCYRNGGGAFLIPYVIMMIFVGLPLLYLELSLGQFASLGPVGLFGNISPVFQGMGYAMTMISVLTPLYYTVLVAWTLYYLFASCQKVLPWSGCNNDWNTDCKLAS</sequence>
<comment type="subcellular location">
    <subcellularLocation>
        <location evidence="1">Membrane</location>
        <topology evidence="1">Multi-pass membrane protein</topology>
    </subcellularLocation>
</comment>
<organism evidence="9 10">
    <name type="scientific">Priapulus caudatus</name>
    <name type="common">Priapulid worm</name>
    <dbReference type="NCBI Taxonomy" id="37621"/>
    <lineage>
        <taxon>Eukaryota</taxon>
        <taxon>Metazoa</taxon>
        <taxon>Ecdysozoa</taxon>
        <taxon>Scalidophora</taxon>
        <taxon>Priapulida</taxon>
        <taxon>Priapulimorpha</taxon>
        <taxon>Priapulimorphida</taxon>
        <taxon>Priapulidae</taxon>
        <taxon>Priapulus</taxon>
    </lineage>
</organism>
<keyword evidence="3 7" id="KW-0812">Transmembrane</keyword>
<accession>A0ABM1F627</accession>
<keyword evidence="2 7" id="KW-0813">Transport</keyword>
<evidence type="ECO:0000256" key="8">
    <source>
        <dbReference type="SAM" id="Phobius"/>
    </source>
</evidence>
<feature type="transmembrane region" description="Helical" evidence="8">
    <location>
        <begin position="48"/>
        <end position="66"/>
    </location>
</feature>
<gene>
    <name evidence="10" type="primary">LOC106819831</name>
</gene>
<dbReference type="PRINTS" id="PR00176">
    <property type="entry name" value="NANEUSMPORT"/>
</dbReference>
<dbReference type="PROSITE" id="PS00610">
    <property type="entry name" value="NA_NEUROTRAN_SYMP_1"/>
    <property type="match status" value="1"/>
</dbReference>
<dbReference type="PROSITE" id="PS50267">
    <property type="entry name" value="NA_NEUROTRAN_SYMP_3"/>
    <property type="match status" value="1"/>
</dbReference>
<evidence type="ECO:0000256" key="2">
    <source>
        <dbReference type="ARBA" id="ARBA00022448"/>
    </source>
</evidence>
<protein>
    <recommendedName>
        <fullName evidence="7">Transporter</fullName>
    </recommendedName>
</protein>
<dbReference type="PANTHER" id="PTHR11616:SF240">
    <property type="entry name" value="BLOATED TUBULES, ISOFORM B-RELATED"/>
    <property type="match status" value="1"/>
</dbReference>
<evidence type="ECO:0000256" key="4">
    <source>
        <dbReference type="ARBA" id="ARBA00022847"/>
    </source>
</evidence>
<dbReference type="GeneID" id="106819831"/>
<evidence type="ECO:0000256" key="6">
    <source>
        <dbReference type="ARBA" id="ARBA00023136"/>
    </source>
</evidence>
<evidence type="ECO:0000256" key="3">
    <source>
        <dbReference type="ARBA" id="ARBA00022692"/>
    </source>
</evidence>
<evidence type="ECO:0000256" key="5">
    <source>
        <dbReference type="ARBA" id="ARBA00022989"/>
    </source>
</evidence>
<keyword evidence="5 8" id="KW-1133">Transmembrane helix</keyword>
<feature type="transmembrane region" description="Helical" evidence="8">
    <location>
        <begin position="123"/>
        <end position="148"/>
    </location>
</feature>
<dbReference type="RefSeq" id="XP_014679898.1">
    <property type="nucleotide sequence ID" value="XM_014824412.1"/>
</dbReference>
<keyword evidence="4 7" id="KW-0769">Symport</keyword>
<dbReference type="PANTHER" id="PTHR11616">
    <property type="entry name" value="SODIUM/CHLORIDE DEPENDENT TRANSPORTER"/>
    <property type="match status" value="1"/>
</dbReference>
<dbReference type="Pfam" id="PF00209">
    <property type="entry name" value="SNF"/>
    <property type="match status" value="1"/>
</dbReference>
<dbReference type="SUPFAM" id="SSF161070">
    <property type="entry name" value="SNF-like"/>
    <property type="match status" value="1"/>
</dbReference>
<evidence type="ECO:0000256" key="1">
    <source>
        <dbReference type="ARBA" id="ARBA00004141"/>
    </source>
</evidence>
<evidence type="ECO:0000256" key="7">
    <source>
        <dbReference type="RuleBase" id="RU003732"/>
    </source>
</evidence>
<keyword evidence="9" id="KW-1185">Reference proteome</keyword>
<comment type="similarity">
    <text evidence="7">Belongs to the sodium:neurotransmitter symporter (SNF) (TC 2.A.22) family.</text>
</comment>
<proteinExistence type="inferred from homology"/>
<evidence type="ECO:0000313" key="10">
    <source>
        <dbReference type="RefSeq" id="XP_014679898.1"/>
    </source>
</evidence>
<reference evidence="10" key="1">
    <citation type="submission" date="2025-08" db="UniProtKB">
        <authorList>
            <consortium name="RefSeq"/>
        </authorList>
    </citation>
    <scope>IDENTIFICATION</scope>
</reference>
<dbReference type="InterPro" id="IPR037272">
    <property type="entry name" value="SNS_sf"/>
</dbReference>
<dbReference type="InterPro" id="IPR000175">
    <property type="entry name" value="Na/ntran_symport"/>
</dbReference>
<keyword evidence="6 8" id="KW-0472">Membrane</keyword>
<name>A0ABM1F627_PRICU</name>
<dbReference type="Proteomes" id="UP000695022">
    <property type="component" value="Unplaced"/>
</dbReference>